<dbReference type="EMBL" id="JAHRHJ020000009">
    <property type="protein sequence ID" value="KAH9302129.1"/>
    <property type="molecule type" value="Genomic_DNA"/>
</dbReference>
<proteinExistence type="predicted"/>
<evidence type="ECO:0000313" key="2">
    <source>
        <dbReference type="Proteomes" id="UP000824469"/>
    </source>
</evidence>
<gene>
    <name evidence="1" type="ORF">KI387_013712</name>
</gene>
<feature type="non-terminal residue" evidence="1">
    <location>
        <position position="67"/>
    </location>
</feature>
<sequence length="67" mass="7470">RNEIYLHPSETLMEDGKLGVEMKEDDGKIMSAEEGDDDVLISMSALKEEGVIVVKNVACKSFLEQRV</sequence>
<reference evidence="1 2" key="1">
    <citation type="journal article" date="2021" name="Nat. Plants">
        <title>The Taxus genome provides insights into paclitaxel biosynthesis.</title>
        <authorList>
            <person name="Xiong X."/>
            <person name="Gou J."/>
            <person name="Liao Q."/>
            <person name="Li Y."/>
            <person name="Zhou Q."/>
            <person name="Bi G."/>
            <person name="Li C."/>
            <person name="Du R."/>
            <person name="Wang X."/>
            <person name="Sun T."/>
            <person name="Guo L."/>
            <person name="Liang H."/>
            <person name="Lu P."/>
            <person name="Wu Y."/>
            <person name="Zhang Z."/>
            <person name="Ro D.K."/>
            <person name="Shang Y."/>
            <person name="Huang S."/>
            <person name="Yan J."/>
        </authorList>
    </citation>
    <scope>NUCLEOTIDE SEQUENCE [LARGE SCALE GENOMIC DNA]</scope>
    <source>
        <strain evidence="1">Ta-2019</strain>
    </source>
</reference>
<accession>A0AA38CT80</accession>
<name>A0AA38CT80_TAXCH</name>
<protein>
    <submittedName>
        <fullName evidence="1">Uncharacterized protein</fullName>
    </submittedName>
</protein>
<dbReference type="OMA" id="ACERCLM"/>
<evidence type="ECO:0000313" key="1">
    <source>
        <dbReference type="EMBL" id="KAH9302129.1"/>
    </source>
</evidence>
<comment type="caution">
    <text evidence="1">The sequence shown here is derived from an EMBL/GenBank/DDBJ whole genome shotgun (WGS) entry which is preliminary data.</text>
</comment>
<feature type="non-terminal residue" evidence="1">
    <location>
        <position position="1"/>
    </location>
</feature>
<dbReference type="Proteomes" id="UP000824469">
    <property type="component" value="Unassembled WGS sequence"/>
</dbReference>
<dbReference type="AlphaFoldDB" id="A0AA38CT80"/>
<organism evidence="1 2">
    <name type="scientific">Taxus chinensis</name>
    <name type="common">Chinese yew</name>
    <name type="synonym">Taxus wallichiana var. chinensis</name>
    <dbReference type="NCBI Taxonomy" id="29808"/>
    <lineage>
        <taxon>Eukaryota</taxon>
        <taxon>Viridiplantae</taxon>
        <taxon>Streptophyta</taxon>
        <taxon>Embryophyta</taxon>
        <taxon>Tracheophyta</taxon>
        <taxon>Spermatophyta</taxon>
        <taxon>Pinopsida</taxon>
        <taxon>Pinidae</taxon>
        <taxon>Conifers II</taxon>
        <taxon>Cupressales</taxon>
        <taxon>Taxaceae</taxon>
        <taxon>Taxus</taxon>
    </lineage>
</organism>
<keyword evidence="2" id="KW-1185">Reference proteome</keyword>